<feature type="chain" id="PRO_5004588512" description="BPTI/Kunitz inhibitor domain-containing protein" evidence="4">
    <location>
        <begin position="21"/>
        <end position="178"/>
    </location>
</feature>
<feature type="domain" description="BPTI/Kunitz inhibitor" evidence="5">
    <location>
        <begin position="25"/>
        <end position="75"/>
    </location>
</feature>
<protein>
    <recommendedName>
        <fullName evidence="5">BPTI/Kunitz inhibitor domain-containing protein</fullName>
    </recommendedName>
</protein>
<dbReference type="SUPFAM" id="SSF57362">
    <property type="entry name" value="BPTI-like"/>
    <property type="match status" value="1"/>
</dbReference>
<evidence type="ECO:0000313" key="7">
    <source>
        <dbReference type="Proteomes" id="UP000015102"/>
    </source>
</evidence>
<reference evidence="7" key="1">
    <citation type="submission" date="2013-02" db="EMBL/GenBank/DDBJ databases">
        <authorList>
            <person name="Hughes D."/>
        </authorList>
    </citation>
    <scope>NUCLEOTIDE SEQUENCE</scope>
    <source>
        <strain>Durham</strain>
        <strain evidence="7">NC isolate 2 -- Noor lab</strain>
    </source>
</reference>
<dbReference type="Gene3D" id="4.10.410.10">
    <property type="entry name" value="Pancreatic trypsin inhibitor Kunitz domain"/>
    <property type="match status" value="1"/>
</dbReference>
<dbReference type="EMBL" id="CAQQ02009251">
    <property type="status" value="NOT_ANNOTATED_CDS"/>
    <property type="molecule type" value="Genomic_DNA"/>
</dbReference>
<accession>T1GSQ8</accession>
<keyword evidence="4" id="KW-0732">Signal</keyword>
<evidence type="ECO:0000256" key="3">
    <source>
        <dbReference type="ARBA" id="ARBA00023157"/>
    </source>
</evidence>
<evidence type="ECO:0000256" key="4">
    <source>
        <dbReference type="SAM" id="SignalP"/>
    </source>
</evidence>
<dbReference type="GO" id="GO:0004867">
    <property type="term" value="F:serine-type endopeptidase inhibitor activity"/>
    <property type="evidence" value="ECO:0007669"/>
    <property type="project" value="UniProtKB-KW"/>
</dbReference>
<dbReference type="InterPro" id="IPR020901">
    <property type="entry name" value="Prtase_inh_Kunz-CS"/>
</dbReference>
<dbReference type="Proteomes" id="UP000015102">
    <property type="component" value="Unassembled WGS sequence"/>
</dbReference>
<evidence type="ECO:0000256" key="1">
    <source>
        <dbReference type="ARBA" id="ARBA00022690"/>
    </source>
</evidence>
<keyword evidence="1" id="KW-0646">Protease inhibitor</keyword>
<evidence type="ECO:0000256" key="2">
    <source>
        <dbReference type="ARBA" id="ARBA00022900"/>
    </source>
</evidence>
<reference evidence="6" key="2">
    <citation type="submission" date="2015-06" db="UniProtKB">
        <authorList>
            <consortium name="EnsemblMetazoa"/>
        </authorList>
    </citation>
    <scope>IDENTIFICATION</scope>
</reference>
<dbReference type="STRING" id="36166.T1GSQ8"/>
<name>T1GSQ8_MEGSC</name>
<dbReference type="EnsemblMetazoa" id="MESCA006719-RA">
    <property type="protein sequence ID" value="MESCA006719-PA"/>
    <property type="gene ID" value="MESCA006719"/>
</dbReference>
<evidence type="ECO:0000313" key="6">
    <source>
        <dbReference type="EnsemblMetazoa" id="MESCA006719-PA"/>
    </source>
</evidence>
<dbReference type="PRINTS" id="PR00759">
    <property type="entry name" value="BASICPTASE"/>
</dbReference>
<sequence length="178" mass="20200">MNTLCLSAIIFFGSVFLVYSQNSDCNLPLYQGPCKAYFKRYGFNSTLQKCVLFIYGGCGANGNNFEDLESCQAACEYNVKGICNTKSANYNKVKCEKFAFEMCGNFNTKIRKRSKNVAALNPLKRVPVELGFHYMDLIWQVENALNFNMEAVLEIKINLKLWKIVNLCVIPVNNIILI</sequence>
<evidence type="ECO:0000259" key="5">
    <source>
        <dbReference type="PROSITE" id="PS50279"/>
    </source>
</evidence>
<dbReference type="PANTHER" id="PTHR10083">
    <property type="entry name" value="KUNITZ-TYPE PROTEASE INHIBITOR-RELATED"/>
    <property type="match status" value="1"/>
</dbReference>
<dbReference type="PANTHER" id="PTHR10083:SF374">
    <property type="entry name" value="BPTI_KUNITZ INHIBITOR DOMAIN-CONTAINING PROTEIN"/>
    <property type="match status" value="1"/>
</dbReference>
<dbReference type="SMART" id="SM00131">
    <property type="entry name" value="KU"/>
    <property type="match status" value="1"/>
</dbReference>
<dbReference type="AlphaFoldDB" id="T1GSQ8"/>
<dbReference type="InterPro" id="IPR050098">
    <property type="entry name" value="TFPI/VKTCI-like"/>
</dbReference>
<dbReference type="HOGENOM" id="CLU_1512330_0_0_1"/>
<proteinExistence type="predicted"/>
<dbReference type="Pfam" id="PF00014">
    <property type="entry name" value="Kunitz_BPTI"/>
    <property type="match status" value="1"/>
</dbReference>
<feature type="signal peptide" evidence="4">
    <location>
        <begin position="1"/>
        <end position="20"/>
    </location>
</feature>
<dbReference type="PROSITE" id="PS50279">
    <property type="entry name" value="BPTI_KUNITZ_2"/>
    <property type="match status" value="1"/>
</dbReference>
<keyword evidence="2" id="KW-0722">Serine protease inhibitor</keyword>
<dbReference type="InterPro" id="IPR002223">
    <property type="entry name" value="Kunitz_BPTI"/>
</dbReference>
<dbReference type="InterPro" id="IPR036880">
    <property type="entry name" value="Kunitz_BPTI_sf"/>
</dbReference>
<keyword evidence="7" id="KW-1185">Reference proteome</keyword>
<organism evidence="6 7">
    <name type="scientific">Megaselia scalaris</name>
    <name type="common">Humpbacked fly</name>
    <name type="synonym">Phora scalaris</name>
    <dbReference type="NCBI Taxonomy" id="36166"/>
    <lineage>
        <taxon>Eukaryota</taxon>
        <taxon>Metazoa</taxon>
        <taxon>Ecdysozoa</taxon>
        <taxon>Arthropoda</taxon>
        <taxon>Hexapoda</taxon>
        <taxon>Insecta</taxon>
        <taxon>Pterygota</taxon>
        <taxon>Neoptera</taxon>
        <taxon>Endopterygota</taxon>
        <taxon>Diptera</taxon>
        <taxon>Brachycera</taxon>
        <taxon>Muscomorpha</taxon>
        <taxon>Platypezoidea</taxon>
        <taxon>Phoridae</taxon>
        <taxon>Megaseliini</taxon>
        <taxon>Megaselia</taxon>
    </lineage>
</organism>
<dbReference type="PROSITE" id="PS00280">
    <property type="entry name" value="BPTI_KUNITZ_1"/>
    <property type="match status" value="1"/>
</dbReference>
<keyword evidence="3" id="KW-1015">Disulfide bond</keyword>